<name>A0A8J6EJA9_ELECQ</name>
<evidence type="ECO:0000313" key="2">
    <source>
        <dbReference type="EMBL" id="KAG9470402.1"/>
    </source>
</evidence>
<dbReference type="AlphaFoldDB" id="A0A8J6EJA9"/>
<sequence length="127" mass="14681">MEKMDKIDECLLDISPLDISAEMRPNHFDGPTMAPGLDTKIDEDDEEEAEDAWIRFKEMLKNSRSAVRPTKLYRTSTRPGLDTIIEVKPEDEEDQTRFQQKVHKAEAAFRQSLYNSIYNISGLNTKM</sequence>
<organism evidence="2 3">
    <name type="scientific">Eleutherodactylus coqui</name>
    <name type="common">Puerto Rican coqui</name>
    <dbReference type="NCBI Taxonomy" id="57060"/>
    <lineage>
        <taxon>Eukaryota</taxon>
        <taxon>Metazoa</taxon>
        <taxon>Chordata</taxon>
        <taxon>Craniata</taxon>
        <taxon>Vertebrata</taxon>
        <taxon>Euteleostomi</taxon>
        <taxon>Amphibia</taxon>
        <taxon>Batrachia</taxon>
        <taxon>Anura</taxon>
        <taxon>Neobatrachia</taxon>
        <taxon>Hyloidea</taxon>
        <taxon>Eleutherodactylidae</taxon>
        <taxon>Eleutherodactylinae</taxon>
        <taxon>Eleutherodactylus</taxon>
        <taxon>Eleutherodactylus</taxon>
    </lineage>
</organism>
<dbReference type="Proteomes" id="UP000770717">
    <property type="component" value="Unassembled WGS sequence"/>
</dbReference>
<dbReference type="EMBL" id="WNTK01000291">
    <property type="protein sequence ID" value="KAG9470402.1"/>
    <property type="molecule type" value="Genomic_DNA"/>
</dbReference>
<proteinExistence type="predicted"/>
<accession>A0A8J6EJA9</accession>
<keyword evidence="3" id="KW-1185">Reference proteome</keyword>
<reference evidence="2" key="1">
    <citation type="thesis" date="2020" institute="ProQuest LLC" country="789 East Eisenhower Parkway, Ann Arbor, MI, USA">
        <title>Comparative Genomics and Chromosome Evolution.</title>
        <authorList>
            <person name="Mudd A.B."/>
        </authorList>
    </citation>
    <scope>NUCLEOTIDE SEQUENCE</scope>
    <source>
        <strain evidence="2">HN-11 Male</strain>
        <tissue evidence="2">Kidney and liver</tissue>
    </source>
</reference>
<comment type="caution">
    <text evidence="2">The sequence shown here is derived from an EMBL/GenBank/DDBJ whole genome shotgun (WGS) entry which is preliminary data.</text>
</comment>
<gene>
    <name evidence="2" type="ORF">GDO78_017890</name>
</gene>
<evidence type="ECO:0000256" key="1">
    <source>
        <dbReference type="SAM" id="MobiDB-lite"/>
    </source>
</evidence>
<evidence type="ECO:0000313" key="3">
    <source>
        <dbReference type="Proteomes" id="UP000770717"/>
    </source>
</evidence>
<protein>
    <submittedName>
        <fullName evidence="2">Uncharacterized protein</fullName>
    </submittedName>
</protein>
<feature type="region of interest" description="Disordered" evidence="1">
    <location>
        <begin position="21"/>
        <end position="45"/>
    </location>
</feature>